<protein>
    <submittedName>
        <fullName evidence="2">BfmA/BtgA family mobilization protein</fullName>
    </submittedName>
</protein>
<name>A0ABV0ACY8_9FLAO</name>
<accession>A0ABV0ACY8</accession>
<dbReference type="Proteomes" id="UP001416393">
    <property type="component" value="Unassembled WGS sequence"/>
</dbReference>
<gene>
    <name evidence="2" type="ORF">VP395_11810</name>
</gene>
<dbReference type="EMBL" id="JAZHYP010000005">
    <property type="protein sequence ID" value="MEN3324416.1"/>
    <property type="molecule type" value="Genomic_DNA"/>
</dbReference>
<dbReference type="InterPro" id="IPR048012">
    <property type="entry name" value="BfmA-like_N"/>
</dbReference>
<evidence type="ECO:0000313" key="2">
    <source>
        <dbReference type="EMBL" id="MEN3324416.1"/>
    </source>
</evidence>
<keyword evidence="3" id="KW-1185">Reference proteome</keyword>
<evidence type="ECO:0000313" key="3">
    <source>
        <dbReference type="Proteomes" id="UP001416393"/>
    </source>
</evidence>
<dbReference type="RefSeq" id="WP_346242218.1">
    <property type="nucleotide sequence ID" value="NZ_JAZHYP010000005.1"/>
</dbReference>
<feature type="coiled-coil region" evidence="1">
    <location>
        <begin position="118"/>
        <end position="145"/>
    </location>
</feature>
<sequence length="183" mass="21474">MDQGYEKEKFETFKIKTSVAKKFRNYCRTISKSQSMTLRLMVDFFELNGVSPQDNLGETIASLKRQVIKRSNAVIAIIKNIEKIHHKPTTAILQSLLEETSNIEQDEEDVYDFGSPVLITENEELEFYKKQYKLIQEENMSFKNKITKLLDKVNVEKRSFGKNYLKLNLDKIDFDNFRKSNNV</sequence>
<reference evidence="2 3" key="1">
    <citation type="submission" date="2024-01" db="EMBL/GenBank/DDBJ databases">
        <title>Mariniflexile litorale sp. nov., isolated from the shallow sediments of the Sea of Japan.</title>
        <authorList>
            <person name="Romanenko L."/>
            <person name="Bystritskaya E."/>
            <person name="Isaeva M."/>
        </authorList>
    </citation>
    <scope>NUCLEOTIDE SEQUENCE [LARGE SCALE GENOMIC DNA]</scope>
    <source>
        <strain evidence="2 3">KCTC 32427</strain>
    </source>
</reference>
<comment type="caution">
    <text evidence="2">The sequence shown here is derived from an EMBL/GenBank/DDBJ whole genome shotgun (WGS) entry which is preliminary data.</text>
</comment>
<keyword evidence="1" id="KW-0175">Coiled coil</keyword>
<proteinExistence type="predicted"/>
<dbReference type="NCBIfam" id="NF041200">
    <property type="entry name" value="mob_BfmA_Nterm"/>
    <property type="match status" value="1"/>
</dbReference>
<evidence type="ECO:0000256" key="1">
    <source>
        <dbReference type="SAM" id="Coils"/>
    </source>
</evidence>
<organism evidence="2 3">
    <name type="scientific">Mariniflexile soesokkakense</name>
    <dbReference type="NCBI Taxonomy" id="1343160"/>
    <lineage>
        <taxon>Bacteria</taxon>
        <taxon>Pseudomonadati</taxon>
        <taxon>Bacteroidota</taxon>
        <taxon>Flavobacteriia</taxon>
        <taxon>Flavobacteriales</taxon>
        <taxon>Flavobacteriaceae</taxon>
        <taxon>Mariniflexile</taxon>
    </lineage>
</organism>